<reference evidence="3" key="1">
    <citation type="journal article" date="2024" name="IScience">
        <title>Strigolactones Initiate the Formation of Haustorium-like Structures in Castilleja.</title>
        <authorList>
            <person name="Buerger M."/>
            <person name="Peterson D."/>
            <person name="Chory J."/>
        </authorList>
    </citation>
    <scope>NUCLEOTIDE SEQUENCE [LARGE SCALE GENOMIC DNA]</scope>
</reference>
<dbReference type="Proteomes" id="UP001632038">
    <property type="component" value="Unassembled WGS sequence"/>
</dbReference>
<gene>
    <name evidence="2" type="ORF">CASFOL_017292</name>
</gene>
<dbReference type="EMBL" id="JAVIJP010000018">
    <property type="protein sequence ID" value="KAL3639385.1"/>
    <property type="molecule type" value="Genomic_DNA"/>
</dbReference>
<feature type="compositionally biased region" description="Basic residues" evidence="1">
    <location>
        <begin position="125"/>
        <end position="138"/>
    </location>
</feature>
<organism evidence="2 3">
    <name type="scientific">Castilleja foliolosa</name>
    <dbReference type="NCBI Taxonomy" id="1961234"/>
    <lineage>
        <taxon>Eukaryota</taxon>
        <taxon>Viridiplantae</taxon>
        <taxon>Streptophyta</taxon>
        <taxon>Embryophyta</taxon>
        <taxon>Tracheophyta</taxon>
        <taxon>Spermatophyta</taxon>
        <taxon>Magnoliopsida</taxon>
        <taxon>eudicotyledons</taxon>
        <taxon>Gunneridae</taxon>
        <taxon>Pentapetalae</taxon>
        <taxon>asterids</taxon>
        <taxon>lamiids</taxon>
        <taxon>Lamiales</taxon>
        <taxon>Orobanchaceae</taxon>
        <taxon>Pedicularideae</taxon>
        <taxon>Castillejinae</taxon>
        <taxon>Castilleja</taxon>
    </lineage>
</organism>
<proteinExistence type="predicted"/>
<feature type="region of interest" description="Disordered" evidence="1">
    <location>
        <begin position="125"/>
        <end position="146"/>
    </location>
</feature>
<keyword evidence="3" id="KW-1185">Reference proteome</keyword>
<evidence type="ECO:0000313" key="2">
    <source>
        <dbReference type="EMBL" id="KAL3639385.1"/>
    </source>
</evidence>
<evidence type="ECO:0000256" key="1">
    <source>
        <dbReference type="SAM" id="MobiDB-lite"/>
    </source>
</evidence>
<accession>A0ABD3DEX9</accession>
<comment type="caution">
    <text evidence="2">The sequence shown here is derived from an EMBL/GenBank/DDBJ whole genome shotgun (WGS) entry which is preliminary data.</text>
</comment>
<name>A0ABD3DEX9_9LAMI</name>
<feature type="compositionally biased region" description="Basic and acidic residues" evidence="1">
    <location>
        <begin position="76"/>
        <end position="89"/>
    </location>
</feature>
<feature type="compositionally biased region" description="Basic and acidic residues" evidence="1">
    <location>
        <begin position="53"/>
        <end position="65"/>
    </location>
</feature>
<evidence type="ECO:0000313" key="3">
    <source>
        <dbReference type="Proteomes" id="UP001632038"/>
    </source>
</evidence>
<sequence length="146" mass="17079">MVEKPPVSKRRRKQSPNQLEEAFPILDVRIVVDLQIVGRTLQSEHDAIIKYQEEKNTSELAEKKTRDRPKKTIKPTTEKFNKSQKDNKKMAALKEAVKKRKEKLSVEELSFPMILRVLKKSFTKSKLKKKTPTKKKPVEKKLGVKW</sequence>
<dbReference type="AlphaFoldDB" id="A0ABD3DEX9"/>
<feature type="region of interest" description="Disordered" evidence="1">
    <location>
        <begin position="53"/>
        <end position="89"/>
    </location>
</feature>
<protein>
    <submittedName>
        <fullName evidence="2">Uncharacterized protein</fullName>
    </submittedName>
</protein>